<proteinExistence type="predicted"/>
<dbReference type="Proteomes" id="UP000244911">
    <property type="component" value="Unassembled WGS sequence"/>
</dbReference>
<feature type="domain" description="Bacterial Ig-like" evidence="2">
    <location>
        <begin position="431"/>
        <end position="521"/>
    </location>
</feature>
<reference evidence="4" key="1">
    <citation type="submission" date="2018-03" db="EMBL/GenBank/DDBJ databases">
        <authorList>
            <person name="Rodrigo-Torres L."/>
            <person name="Arahal R. D."/>
            <person name="Lucena T."/>
        </authorList>
    </citation>
    <scope>NUCLEOTIDE SEQUENCE [LARGE SCALE GENOMIC DNA]</scope>
    <source>
        <strain evidence="4">CECT 8811</strain>
    </source>
</reference>
<dbReference type="EMBL" id="OMOI01000001">
    <property type="protein sequence ID" value="SPF75025.1"/>
    <property type="molecule type" value="Genomic_DNA"/>
</dbReference>
<evidence type="ECO:0000256" key="1">
    <source>
        <dbReference type="SAM" id="MobiDB-lite"/>
    </source>
</evidence>
<dbReference type="AlphaFoldDB" id="A0A2R8AG84"/>
<feature type="domain" description="Bacterial Ig-like" evidence="2">
    <location>
        <begin position="527"/>
        <end position="617"/>
    </location>
</feature>
<evidence type="ECO:0000313" key="4">
    <source>
        <dbReference type="Proteomes" id="UP000244911"/>
    </source>
</evidence>
<protein>
    <recommendedName>
        <fullName evidence="2">Bacterial Ig-like domain-containing protein</fullName>
    </recommendedName>
</protein>
<dbReference type="InterPro" id="IPR036709">
    <property type="entry name" value="Autotransporte_beta_dom_sf"/>
</dbReference>
<feature type="domain" description="Bacterial Ig-like" evidence="2">
    <location>
        <begin position="815"/>
        <end position="907"/>
    </location>
</feature>
<dbReference type="OrthoDB" id="9773411at2"/>
<feature type="domain" description="Bacterial Ig-like" evidence="2">
    <location>
        <begin position="623"/>
        <end position="714"/>
    </location>
</feature>
<dbReference type="SUPFAM" id="SSF103515">
    <property type="entry name" value="Autotransporter"/>
    <property type="match status" value="1"/>
</dbReference>
<dbReference type="PANTHER" id="PTHR34677:SF3">
    <property type="entry name" value="BACTERIAL IG-LIKE DOMAIN-CONTAINING PROTEIN"/>
    <property type="match status" value="1"/>
</dbReference>
<dbReference type="Pfam" id="PF19078">
    <property type="entry name" value="Big_12"/>
    <property type="match status" value="6"/>
</dbReference>
<feature type="domain" description="Bacterial Ig-like" evidence="2">
    <location>
        <begin position="226"/>
        <end position="310"/>
    </location>
</feature>
<evidence type="ECO:0000313" key="3">
    <source>
        <dbReference type="EMBL" id="SPF75025.1"/>
    </source>
</evidence>
<accession>A0A2R8AG84</accession>
<dbReference type="PANTHER" id="PTHR34677">
    <property type="match status" value="1"/>
</dbReference>
<sequence length="1217" mass="123026">MSKRGAELQVSCGSATILEWLDNFWFRGAHEIPIAVRFIQLEGDSLVWMRKGCFGANEKVSFEKTREAAGLSRKILDRVAQVKILFVAMLLSIISTASIAQTLSWSLSSSTYTTAGQTLTYTYSYHTGNYLVGSVSITPTFFNQFGTPVSGSVGATTCSGLPTSSLNQTITCSGTYTVHASDTDNGDAINAVVNGTDWSATQPSGGWAGGGTPASPGQLTATFDPPPSVSISSTTSSTTGVNPIPVTFNFSESVSNFVSGDVSVTGGTLSGFSGSGSSYSANITPSGPGTITVNVAANVAVDSSGSGNTAALQLTRTYAGDTTPPRVSSITRQNPAASPTNADSLIWRVTFNEAVSGVSAASFAPSGTTGTATVSSAGGNAYDVTVSGGNLAGLSGTVTLGLSGSHGISDSAGNALTNVAPTGANESFVVDNTAPTTTITSTATSPTNTSPIPVTVTFSEVVTGFADTDVSVGNGSVSSFAGSGTTYTFNVIPAADGNVTVNVAANVAADAAGNNNTAATQFAITFDGTAPTTTITSTATSPTNTSPIPVTVTFSEVVTGFADTDVSVGNGSVSSFAGSGTTYTFNVIPAADGNVTVNVAANVAADAAGNNNTAATQFAITFDGTAPTTTITSTATSPTNTSPIPVTVTFSEVVTGFADTDVSVGNGSVSSFAGSGTTYTFNVIPAADGNVTVNVAANVAADAAGNNNTAATQFAITYDGTAPTTTITSTATSPTNTSPIPVTVTFSEAVTGFADTDVSVGNGSVSSFAGSGTTYTFNVIPAADGNVTVNVAANVAADAAGNGNAAATQLSIEYDSTSPGLTISGVPGAYLPGDTFVVTFTFAENVTGFDASDVVVTGGNLSNFAGGSPVWTATVTPGNTSDVTVAVSAGAAQDAAGNDTNGASATSAIDSAAISSEQIAYFMENRAHSLISNQPNLTRFLGGRSGGRFNATISSSAMGVDFASGAGGPAWFTFQGSHSESGTTELTYGLFSFGTQIVKNENLLVGIMAQLDHSEQMSDSGIWTTGTGWLAGPYMVRRLGDQPLFLEARLLAGQSHNRISPLGTFTDQFTSSRLLAKVGIEGQYQLGSALLFPNLNISHVHDAQKAYLDGLNNLVPRQSVSLTEFDLGIDFEAPVAVSRGELTLTGGLSGSYYRTAASGPAINYISVGDSWNSRVDLGLRYRAENGLTITTGAYLTGLTSNAPLQSYGATLQLEVGF</sequence>
<feature type="region of interest" description="Disordered" evidence="1">
    <location>
        <begin position="319"/>
        <end position="339"/>
    </location>
</feature>
<name>A0A2R8AG84_9RHOB</name>
<feature type="compositionally biased region" description="Polar residues" evidence="1">
    <location>
        <begin position="325"/>
        <end position="339"/>
    </location>
</feature>
<keyword evidence="4" id="KW-1185">Reference proteome</keyword>
<feature type="domain" description="Bacterial Ig-like" evidence="2">
    <location>
        <begin position="719"/>
        <end position="812"/>
    </location>
</feature>
<dbReference type="RefSeq" id="WP_146183966.1">
    <property type="nucleotide sequence ID" value="NZ_OMOI01000001.1"/>
</dbReference>
<organism evidence="3 4">
    <name type="scientific">Aliiroseovarius pelagivivens</name>
    <dbReference type="NCBI Taxonomy" id="1639690"/>
    <lineage>
        <taxon>Bacteria</taxon>
        <taxon>Pseudomonadati</taxon>
        <taxon>Pseudomonadota</taxon>
        <taxon>Alphaproteobacteria</taxon>
        <taxon>Rhodobacterales</taxon>
        <taxon>Paracoccaceae</taxon>
        <taxon>Aliiroseovarius</taxon>
    </lineage>
</organism>
<evidence type="ECO:0000259" key="2">
    <source>
        <dbReference type="Pfam" id="PF19078"/>
    </source>
</evidence>
<gene>
    <name evidence="3" type="ORF">ALP8811_00008</name>
</gene>
<dbReference type="InterPro" id="IPR044048">
    <property type="entry name" value="Big_12"/>
</dbReference>